<dbReference type="Proteomes" id="UP000596742">
    <property type="component" value="Unassembled WGS sequence"/>
</dbReference>
<reference evidence="2" key="1">
    <citation type="submission" date="2018-11" db="EMBL/GenBank/DDBJ databases">
        <authorList>
            <person name="Alioto T."/>
            <person name="Alioto T."/>
        </authorList>
    </citation>
    <scope>NUCLEOTIDE SEQUENCE</scope>
</reference>
<feature type="region of interest" description="Disordered" evidence="1">
    <location>
        <begin position="116"/>
        <end position="138"/>
    </location>
</feature>
<evidence type="ECO:0000313" key="3">
    <source>
        <dbReference type="Proteomes" id="UP000596742"/>
    </source>
</evidence>
<organism evidence="2 3">
    <name type="scientific">Mytilus galloprovincialis</name>
    <name type="common">Mediterranean mussel</name>
    <dbReference type="NCBI Taxonomy" id="29158"/>
    <lineage>
        <taxon>Eukaryota</taxon>
        <taxon>Metazoa</taxon>
        <taxon>Spiralia</taxon>
        <taxon>Lophotrochozoa</taxon>
        <taxon>Mollusca</taxon>
        <taxon>Bivalvia</taxon>
        <taxon>Autobranchia</taxon>
        <taxon>Pteriomorphia</taxon>
        <taxon>Mytilida</taxon>
        <taxon>Mytiloidea</taxon>
        <taxon>Mytilidae</taxon>
        <taxon>Mytilinae</taxon>
        <taxon>Mytilus</taxon>
    </lineage>
</organism>
<dbReference type="AlphaFoldDB" id="A0A8B6F8X9"/>
<keyword evidence="3" id="KW-1185">Reference proteome</keyword>
<evidence type="ECO:0000256" key="1">
    <source>
        <dbReference type="SAM" id="MobiDB-lite"/>
    </source>
</evidence>
<sequence length="159" mass="17558">MATQQSTYDCNSDKHAAPTKYNEPFYIIVIQVVYKTDQNKFAEDCKAGHDDKIKINNASLTKDIDNICNNNLVSAGPLVITNTETTAKGFGCNSGYNNVVKQQTSRFFKIRADKPSAKPDADNAAFKKNDNVDNGPSKCPSKKCVIIGLADARLRKRLH</sequence>
<comment type="caution">
    <text evidence="2">The sequence shown here is derived from an EMBL/GenBank/DDBJ whole genome shotgun (WGS) entry which is preliminary data.</text>
</comment>
<accession>A0A8B6F8X9</accession>
<feature type="compositionally biased region" description="Basic and acidic residues" evidence="1">
    <location>
        <begin position="116"/>
        <end position="131"/>
    </location>
</feature>
<protein>
    <submittedName>
        <fullName evidence="2">Uncharacterized protein</fullName>
    </submittedName>
</protein>
<proteinExistence type="predicted"/>
<name>A0A8B6F8X9_MYTGA</name>
<dbReference type="EMBL" id="UYJE01006459">
    <property type="protein sequence ID" value="VDI46203.1"/>
    <property type="molecule type" value="Genomic_DNA"/>
</dbReference>
<gene>
    <name evidence="2" type="ORF">MGAL_10B075395</name>
</gene>
<evidence type="ECO:0000313" key="2">
    <source>
        <dbReference type="EMBL" id="VDI46203.1"/>
    </source>
</evidence>